<name>A0A031FTE4_9MICO</name>
<dbReference type="eggNOG" id="COG1721">
    <property type="taxonomic scope" value="Bacteria"/>
</dbReference>
<sequence>MSSPTESRLTRTSAATAYTRTGFGSTRSTRSTTDLAVRGVQGWRRLRRTAARVARAVADTVSPAGWVVVGVALAGLVCGLGFGWLEFAVAGGAALLLLALSVPFLFGARAYEVTLRLAHDRVVAGTPVEGALVVSNVGRRTALPGRVDLPVGEGLVDVHVPLLRPGHDISETVVIPTLRRGVITIGPARTVRGDPLGILTREATWQETHTLYVHPVTTALRSTATGLIRDLEGSPSRRIVDADFSFHALRPYVPGDSPRQVHWKSTAKTGAMMVRQYEETRRSRMILVLGLGGDEYADDDEFELAVSATASIGVRGIRDGRDVDVVAGAEIPEFARNRMRTFRTLTTISSRTLLDDLAGIDRGENPSPLRDVATLASGRHPDASIAFLVCGSTLTPAQLQSAALAFGSEVAVIALVCAPTATPGIRRLGGMTVVSIGLLDDLRQLLAKGGKS</sequence>
<dbReference type="EMBL" id="JFYO01000006">
    <property type="protein sequence ID" value="EZP26900.1"/>
    <property type="molecule type" value="Genomic_DNA"/>
</dbReference>
<organism evidence="3 4">
    <name type="scientific">Microbacterium oleivorans</name>
    <dbReference type="NCBI Taxonomy" id="273677"/>
    <lineage>
        <taxon>Bacteria</taxon>
        <taxon>Bacillati</taxon>
        <taxon>Actinomycetota</taxon>
        <taxon>Actinomycetes</taxon>
        <taxon>Micrococcales</taxon>
        <taxon>Microbacteriaceae</taxon>
        <taxon>Microbacterium</taxon>
    </lineage>
</organism>
<protein>
    <recommendedName>
        <fullName evidence="2">DUF58 domain-containing protein</fullName>
    </recommendedName>
</protein>
<dbReference type="Pfam" id="PF01882">
    <property type="entry name" value="DUF58"/>
    <property type="match status" value="1"/>
</dbReference>
<evidence type="ECO:0000313" key="4">
    <source>
        <dbReference type="Proteomes" id="UP000024001"/>
    </source>
</evidence>
<feature type="transmembrane region" description="Helical" evidence="1">
    <location>
        <begin position="91"/>
        <end position="111"/>
    </location>
</feature>
<feature type="transmembrane region" description="Helical" evidence="1">
    <location>
        <begin position="64"/>
        <end position="85"/>
    </location>
</feature>
<dbReference type="PANTHER" id="PTHR34351">
    <property type="entry name" value="SLR1927 PROTEIN-RELATED"/>
    <property type="match status" value="1"/>
</dbReference>
<evidence type="ECO:0000256" key="1">
    <source>
        <dbReference type="SAM" id="Phobius"/>
    </source>
</evidence>
<feature type="domain" description="DUF58" evidence="2">
    <location>
        <begin position="249"/>
        <end position="329"/>
    </location>
</feature>
<comment type="caution">
    <text evidence="3">The sequence shown here is derived from an EMBL/GenBank/DDBJ whole genome shotgun (WGS) entry which is preliminary data.</text>
</comment>
<evidence type="ECO:0000259" key="2">
    <source>
        <dbReference type="Pfam" id="PF01882"/>
    </source>
</evidence>
<dbReference type="PANTHER" id="PTHR34351:SF1">
    <property type="entry name" value="SLR1927 PROTEIN"/>
    <property type="match status" value="1"/>
</dbReference>
<accession>A0A031FTE4</accession>
<dbReference type="AlphaFoldDB" id="A0A031FTE4"/>
<keyword evidence="1" id="KW-1133">Transmembrane helix</keyword>
<dbReference type="GeneID" id="91432215"/>
<gene>
    <name evidence="3" type="ORF">BW34_02102</name>
</gene>
<evidence type="ECO:0000313" key="3">
    <source>
        <dbReference type="EMBL" id="EZP26900.1"/>
    </source>
</evidence>
<reference evidence="3 4" key="1">
    <citation type="submission" date="2014-03" db="EMBL/GenBank/DDBJ databases">
        <title>Draft Genome Sequences of 13 Willow Endophytes.</title>
        <authorList>
            <person name="Gan H.Y."/>
            <person name="Gan H.M."/>
            <person name="Savka M.A."/>
            <person name="Hudson A.O."/>
        </authorList>
    </citation>
    <scope>NUCLEOTIDE SEQUENCE [LARGE SCALE GENOMIC DNA]</scope>
    <source>
        <strain evidence="3 4">RIT293</strain>
    </source>
</reference>
<keyword evidence="1" id="KW-0472">Membrane</keyword>
<dbReference type="Proteomes" id="UP000024001">
    <property type="component" value="Unassembled WGS sequence"/>
</dbReference>
<dbReference type="PATRIC" id="fig|273677.3.peg.2086"/>
<keyword evidence="4" id="KW-1185">Reference proteome</keyword>
<dbReference type="InterPro" id="IPR002881">
    <property type="entry name" value="DUF58"/>
</dbReference>
<proteinExistence type="predicted"/>
<dbReference type="RefSeq" id="WP_036312174.1">
    <property type="nucleotide sequence ID" value="NZ_CP031421.1"/>
</dbReference>
<dbReference type="OrthoDB" id="9812729at2"/>
<dbReference type="KEGG" id="moo:BWL13_01843"/>
<keyword evidence="1" id="KW-0812">Transmembrane</keyword>